<reference evidence="1" key="4">
    <citation type="submission" date="2019-03" db="UniProtKB">
        <authorList>
            <consortium name="EnsemblPlants"/>
        </authorList>
    </citation>
    <scope>IDENTIFICATION</scope>
</reference>
<reference evidence="2" key="1">
    <citation type="journal article" date="2014" name="Science">
        <title>Ancient hybridizations among the ancestral genomes of bread wheat.</title>
        <authorList>
            <consortium name="International Wheat Genome Sequencing Consortium,"/>
            <person name="Marcussen T."/>
            <person name="Sandve S.R."/>
            <person name="Heier L."/>
            <person name="Spannagl M."/>
            <person name="Pfeifer M."/>
            <person name="Jakobsen K.S."/>
            <person name="Wulff B.B."/>
            <person name="Steuernagel B."/>
            <person name="Mayer K.F."/>
            <person name="Olsen O.A."/>
        </authorList>
    </citation>
    <scope>NUCLEOTIDE SEQUENCE [LARGE SCALE GENOMIC DNA]</scope>
    <source>
        <strain evidence="2">cv. AL8/78</strain>
    </source>
</reference>
<name>A0A453PUZ3_AEGTS</name>
<dbReference type="PANTHER" id="PTHR33170:SF40">
    <property type="entry name" value="OS04G0557100 PROTEIN"/>
    <property type="match status" value="1"/>
</dbReference>
<dbReference type="AlphaFoldDB" id="A0A453PUZ3"/>
<keyword evidence="2" id="KW-1185">Reference proteome</keyword>
<protein>
    <submittedName>
        <fullName evidence="1">Uncharacterized protein</fullName>
    </submittedName>
</protein>
<dbReference type="Proteomes" id="UP000015105">
    <property type="component" value="Chromosome 6D"/>
</dbReference>
<proteinExistence type="predicted"/>
<evidence type="ECO:0000313" key="2">
    <source>
        <dbReference type="Proteomes" id="UP000015105"/>
    </source>
</evidence>
<accession>A0A453PUZ3</accession>
<evidence type="ECO:0000313" key="1">
    <source>
        <dbReference type="EnsemblPlants" id="AET6Gv20870400.1"/>
    </source>
</evidence>
<dbReference type="EnsemblPlants" id="AET6Gv20870400.1">
    <property type="protein sequence ID" value="AET6Gv20870400.1"/>
    <property type="gene ID" value="AET6Gv20870400"/>
</dbReference>
<sequence>FGAPRKYINHFLVAWSLGSLIGKTEKVDMPFTRAHGAARLLVSLVILEFVPDVVKWTHAAVTYVLELEIEDTPIPPEGDEIQDMD</sequence>
<organism evidence="1 2">
    <name type="scientific">Aegilops tauschii subsp. strangulata</name>
    <name type="common">Goatgrass</name>
    <dbReference type="NCBI Taxonomy" id="200361"/>
    <lineage>
        <taxon>Eukaryota</taxon>
        <taxon>Viridiplantae</taxon>
        <taxon>Streptophyta</taxon>
        <taxon>Embryophyta</taxon>
        <taxon>Tracheophyta</taxon>
        <taxon>Spermatophyta</taxon>
        <taxon>Magnoliopsida</taxon>
        <taxon>Liliopsida</taxon>
        <taxon>Poales</taxon>
        <taxon>Poaceae</taxon>
        <taxon>BOP clade</taxon>
        <taxon>Pooideae</taxon>
        <taxon>Triticodae</taxon>
        <taxon>Triticeae</taxon>
        <taxon>Triticinae</taxon>
        <taxon>Aegilops</taxon>
    </lineage>
</organism>
<reference evidence="1" key="3">
    <citation type="journal article" date="2017" name="Nature">
        <title>Genome sequence of the progenitor of the wheat D genome Aegilops tauschii.</title>
        <authorList>
            <person name="Luo M.C."/>
            <person name="Gu Y.Q."/>
            <person name="Puiu D."/>
            <person name="Wang H."/>
            <person name="Twardziok S.O."/>
            <person name="Deal K.R."/>
            <person name="Huo N."/>
            <person name="Zhu T."/>
            <person name="Wang L."/>
            <person name="Wang Y."/>
            <person name="McGuire P.E."/>
            <person name="Liu S."/>
            <person name="Long H."/>
            <person name="Ramasamy R.K."/>
            <person name="Rodriguez J.C."/>
            <person name="Van S.L."/>
            <person name="Yuan L."/>
            <person name="Wang Z."/>
            <person name="Xia Z."/>
            <person name="Xiao L."/>
            <person name="Anderson O.D."/>
            <person name="Ouyang S."/>
            <person name="Liang Y."/>
            <person name="Zimin A.V."/>
            <person name="Pertea G."/>
            <person name="Qi P."/>
            <person name="Bennetzen J.L."/>
            <person name="Dai X."/>
            <person name="Dawson M.W."/>
            <person name="Muller H.G."/>
            <person name="Kugler K."/>
            <person name="Rivarola-Duarte L."/>
            <person name="Spannagl M."/>
            <person name="Mayer K.F.X."/>
            <person name="Lu F.H."/>
            <person name="Bevan M.W."/>
            <person name="Leroy P."/>
            <person name="Li P."/>
            <person name="You F.M."/>
            <person name="Sun Q."/>
            <person name="Liu Z."/>
            <person name="Lyons E."/>
            <person name="Wicker T."/>
            <person name="Salzberg S.L."/>
            <person name="Devos K.M."/>
            <person name="Dvorak J."/>
        </authorList>
    </citation>
    <scope>NUCLEOTIDE SEQUENCE [LARGE SCALE GENOMIC DNA]</scope>
    <source>
        <strain evidence="1">cv. AL8/78</strain>
    </source>
</reference>
<reference evidence="1" key="5">
    <citation type="journal article" date="2021" name="G3 (Bethesda)">
        <title>Aegilops tauschii genome assembly Aet v5.0 features greater sequence contiguity and improved annotation.</title>
        <authorList>
            <person name="Wang L."/>
            <person name="Zhu T."/>
            <person name="Rodriguez J.C."/>
            <person name="Deal K.R."/>
            <person name="Dubcovsky J."/>
            <person name="McGuire P.E."/>
            <person name="Lux T."/>
            <person name="Spannagl M."/>
            <person name="Mayer K.F.X."/>
            <person name="Baldrich P."/>
            <person name="Meyers B.C."/>
            <person name="Huo N."/>
            <person name="Gu Y.Q."/>
            <person name="Zhou H."/>
            <person name="Devos K.M."/>
            <person name="Bennetzen J.L."/>
            <person name="Unver T."/>
            <person name="Budak H."/>
            <person name="Gulick P.J."/>
            <person name="Galiba G."/>
            <person name="Kalapos B."/>
            <person name="Nelson D.R."/>
            <person name="Li P."/>
            <person name="You F.M."/>
            <person name="Luo M.C."/>
            <person name="Dvorak J."/>
        </authorList>
    </citation>
    <scope>NUCLEOTIDE SEQUENCE [LARGE SCALE GENOMIC DNA]</scope>
    <source>
        <strain evidence="1">cv. AL8/78</strain>
    </source>
</reference>
<reference evidence="2" key="2">
    <citation type="journal article" date="2017" name="Nat. Plants">
        <title>The Aegilops tauschii genome reveals multiple impacts of transposons.</title>
        <authorList>
            <person name="Zhao G."/>
            <person name="Zou C."/>
            <person name="Li K."/>
            <person name="Wang K."/>
            <person name="Li T."/>
            <person name="Gao L."/>
            <person name="Zhang X."/>
            <person name="Wang H."/>
            <person name="Yang Z."/>
            <person name="Liu X."/>
            <person name="Jiang W."/>
            <person name="Mao L."/>
            <person name="Kong X."/>
            <person name="Jiao Y."/>
            <person name="Jia J."/>
        </authorList>
    </citation>
    <scope>NUCLEOTIDE SEQUENCE [LARGE SCALE GENOMIC DNA]</scope>
    <source>
        <strain evidence="2">cv. AL8/78</strain>
    </source>
</reference>
<dbReference type="Gramene" id="AET6Gv20870400.1">
    <property type="protein sequence ID" value="AET6Gv20870400.1"/>
    <property type="gene ID" value="AET6Gv20870400"/>
</dbReference>
<dbReference type="PANTHER" id="PTHR33170">
    <property type="entry name" value="DUF4283 DOMAIN-CONTAINING PROTEIN-RELATED"/>
    <property type="match status" value="1"/>
</dbReference>